<evidence type="ECO:0000256" key="7">
    <source>
        <dbReference type="SAM" id="MobiDB-lite"/>
    </source>
</evidence>
<reference evidence="9" key="1">
    <citation type="submission" date="2022-07" db="EMBL/GenBank/DDBJ databases">
        <title>Phylogenomic reconstructions and comparative analyses of Kickxellomycotina fungi.</title>
        <authorList>
            <person name="Reynolds N.K."/>
            <person name="Stajich J.E."/>
            <person name="Barry K."/>
            <person name="Grigoriev I.V."/>
            <person name="Crous P."/>
            <person name="Smith M.E."/>
        </authorList>
    </citation>
    <scope>NUCLEOTIDE SEQUENCE</scope>
    <source>
        <strain evidence="9">RSA 861</strain>
    </source>
</reference>
<keyword evidence="2 8" id="KW-0812">Transmembrane</keyword>
<keyword evidence="6 8" id="KW-0472">Membrane</keyword>
<dbReference type="OrthoDB" id="2317211at2759"/>
<gene>
    <name evidence="9" type="ORF">IWQ60_004892</name>
</gene>
<evidence type="ECO:0000256" key="8">
    <source>
        <dbReference type="SAM" id="Phobius"/>
    </source>
</evidence>
<dbReference type="PANTHER" id="PTHR28264">
    <property type="entry name" value="CYTOCHROME C OXIDASE SUBUNIT 7A"/>
    <property type="match status" value="1"/>
</dbReference>
<keyword evidence="5" id="KW-0496">Mitochondrion</keyword>
<keyword evidence="4 8" id="KW-1133">Transmembrane helix</keyword>
<dbReference type="CDD" id="cd22888">
    <property type="entry name" value="CcO_VIIa_fungal"/>
    <property type="match status" value="1"/>
</dbReference>
<evidence type="ECO:0000256" key="6">
    <source>
        <dbReference type="ARBA" id="ARBA00023136"/>
    </source>
</evidence>
<sequence>MAQDCSECGGCGSAGTPADRTPAGRLEELLHRLEQNDGASAVDHTLVDAVCQALAHPHYTSYVALARLSSSPTATGAEGRATFAAFSRQCQRLGLLGPLVSWALEGTDHDLEEFRQRILVGDPTLFAYVNDQAAWFETVNGMPPGQCGRVRRAIIFDVVMGVSLGIAGGSAYWYGSHLPNIRKTEAYYAKLAAQNQDN</sequence>
<evidence type="ECO:0000256" key="4">
    <source>
        <dbReference type="ARBA" id="ARBA00022989"/>
    </source>
</evidence>
<dbReference type="AlphaFoldDB" id="A0A9W8DTI6"/>
<feature type="region of interest" description="Disordered" evidence="7">
    <location>
        <begin position="1"/>
        <end position="20"/>
    </location>
</feature>
<protein>
    <submittedName>
        <fullName evidence="9">Uncharacterized protein</fullName>
    </submittedName>
</protein>
<dbReference type="Proteomes" id="UP001150569">
    <property type="component" value="Unassembled WGS sequence"/>
</dbReference>
<dbReference type="EMBL" id="JANBPT010000247">
    <property type="protein sequence ID" value="KAJ1924953.1"/>
    <property type="molecule type" value="Genomic_DNA"/>
</dbReference>
<evidence type="ECO:0000313" key="9">
    <source>
        <dbReference type="EMBL" id="KAJ1924953.1"/>
    </source>
</evidence>
<keyword evidence="10" id="KW-1185">Reference proteome</keyword>
<comment type="subcellular location">
    <subcellularLocation>
        <location evidence="1">Mitochondrion inner membrane</location>
    </subcellularLocation>
</comment>
<accession>A0A9W8DTI6</accession>
<evidence type="ECO:0000256" key="1">
    <source>
        <dbReference type="ARBA" id="ARBA00004273"/>
    </source>
</evidence>
<evidence type="ECO:0000313" key="10">
    <source>
        <dbReference type="Proteomes" id="UP001150569"/>
    </source>
</evidence>
<evidence type="ECO:0000256" key="2">
    <source>
        <dbReference type="ARBA" id="ARBA00022692"/>
    </source>
</evidence>
<dbReference type="GO" id="GO:0005743">
    <property type="term" value="C:mitochondrial inner membrane"/>
    <property type="evidence" value="ECO:0007669"/>
    <property type="project" value="UniProtKB-SubCell"/>
</dbReference>
<organism evidence="9 10">
    <name type="scientific">Tieghemiomyces parasiticus</name>
    <dbReference type="NCBI Taxonomy" id="78921"/>
    <lineage>
        <taxon>Eukaryota</taxon>
        <taxon>Fungi</taxon>
        <taxon>Fungi incertae sedis</taxon>
        <taxon>Zoopagomycota</taxon>
        <taxon>Kickxellomycotina</taxon>
        <taxon>Dimargaritomycetes</taxon>
        <taxon>Dimargaritales</taxon>
        <taxon>Dimargaritaceae</taxon>
        <taxon>Tieghemiomyces</taxon>
    </lineage>
</organism>
<comment type="caution">
    <text evidence="9">The sequence shown here is derived from an EMBL/GenBank/DDBJ whole genome shotgun (WGS) entry which is preliminary data.</text>
</comment>
<feature type="transmembrane region" description="Helical" evidence="8">
    <location>
        <begin position="154"/>
        <end position="174"/>
    </location>
</feature>
<name>A0A9W8DTI6_9FUNG</name>
<dbReference type="PANTHER" id="PTHR28264:SF1">
    <property type="entry name" value="CYTOCHROME C OXIDASE SUBUNIT 6C"/>
    <property type="match status" value="1"/>
</dbReference>
<dbReference type="GO" id="GO:0006123">
    <property type="term" value="P:mitochondrial electron transport, cytochrome c to oxygen"/>
    <property type="evidence" value="ECO:0007669"/>
    <property type="project" value="TreeGrafter"/>
</dbReference>
<evidence type="ECO:0000256" key="3">
    <source>
        <dbReference type="ARBA" id="ARBA00022792"/>
    </source>
</evidence>
<proteinExistence type="predicted"/>
<keyword evidence="3" id="KW-0999">Mitochondrion inner membrane</keyword>
<evidence type="ECO:0000256" key="5">
    <source>
        <dbReference type="ARBA" id="ARBA00023128"/>
    </source>
</evidence>
<dbReference type="GO" id="GO:0004129">
    <property type="term" value="F:cytochrome-c oxidase activity"/>
    <property type="evidence" value="ECO:0007669"/>
    <property type="project" value="TreeGrafter"/>
</dbReference>